<evidence type="ECO:0000313" key="1">
    <source>
        <dbReference type="EMBL" id="KAK9928366.1"/>
    </source>
</evidence>
<keyword evidence="2" id="KW-1185">Reference proteome</keyword>
<proteinExistence type="predicted"/>
<organism evidence="1 2">
    <name type="scientific">Rubus argutus</name>
    <name type="common">Southern blackberry</name>
    <dbReference type="NCBI Taxonomy" id="59490"/>
    <lineage>
        <taxon>Eukaryota</taxon>
        <taxon>Viridiplantae</taxon>
        <taxon>Streptophyta</taxon>
        <taxon>Embryophyta</taxon>
        <taxon>Tracheophyta</taxon>
        <taxon>Spermatophyta</taxon>
        <taxon>Magnoliopsida</taxon>
        <taxon>eudicotyledons</taxon>
        <taxon>Gunneridae</taxon>
        <taxon>Pentapetalae</taxon>
        <taxon>rosids</taxon>
        <taxon>fabids</taxon>
        <taxon>Rosales</taxon>
        <taxon>Rosaceae</taxon>
        <taxon>Rosoideae</taxon>
        <taxon>Rosoideae incertae sedis</taxon>
        <taxon>Rubus</taxon>
    </lineage>
</organism>
<protein>
    <submittedName>
        <fullName evidence="1">Uncharacterized protein</fullName>
    </submittedName>
</protein>
<evidence type="ECO:0000313" key="2">
    <source>
        <dbReference type="Proteomes" id="UP001457282"/>
    </source>
</evidence>
<dbReference type="Proteomes" id="UP001457282">
    <property type="component" value="Unassembled WGS sequence"/>
</dbReference>
<name>A0AAW1WUV6_RUBAR</name>
<reference evidence="1 2" key="1">
    <citation type="journal article" date="2023" name="G3 (Bethesda)">
        <title>A chromosome-length genome assembly and annotation of blackberry (Rubus argutus, cv. 'Hillquist').</title>
        <authorList>
            <person name="Bruna T."/>
            <person name="Aryal R."/>
            <person name="Dudchenko O."/>
            <person name="Sargent D.J."/>
            <person name="Mead D."/>
            <person name="Buti M."/>
            <person name="Cavallini A."/>
            <person name="Hytonen T."/>
            <person name="Andres J."/>
            <person name="Pham M."/>
            <person name="Weisz D."/>
            <person name="Mascagni F."/>
            <person name="Usai G."/>
            <person name="Natali L."/>
            <person name="Bassil N."/>
            <person name="Fernandez G.E."/>
            <person name="Lomsadze A."/>
            <person name="Armour M."/>
            <person name="Olukolu B."/>
            <person name="Poorten T."/>
            <person name="Britton C."/>
            <person name="Davik J."/>
            <person name="Ashrafi H."/>
            <person name="Aiden E.L."/>
            <person name="Borodovsky M."/>
            <person name="Worthington M."/>
        </authorList>
    </citation>
    <scope>NUCLEOTIDE SEQUENCE [LARGE SCALE GENOMIC DNA]</scope>
    <source>
        <strain evidence="1">PI 553951</strain>
    </source>
</reference>
<sequence length="152" mass="17210">MHFDSSSREGAVYCNGAVHWIRCIDSIPCCYLRDGRFVRDAGDVLHYYDIAKGSLRLVAATPPVPVSVKTKYQGLVRRYFGEAGGRLYLIESYTHYDTQCEVMEMGKDYSGWNKTFNISVVLDDKRLFLALDANSGFKEDGNHPYMETLACV</sequence>
<dbReference type="EMBL" id="JBEDUW010000005">
    <property type="protein sequence ID" value="KAK9928366.1"/>
    <property type="molecule type" value="Genomic_DNA"/>
</dbReference>
<comment type="caution">
    <text evidence="1">The sequence shown here is derived from an EMBL/GenBank/DDBJ whole genome shotgun (WGS) entry which is preliminary data.</text>
</comment>
<accession>A0AAW1WUV6</accession>
<gene>
    <name evidence="1" type="ORF">M0R45_025503</name>
</gene>
<dbReference type="AlphaFoldDB" id="A0AAW1WUV6"/>